<accession>A0ABR0MAJ6</accession>
<feature type="region of interest" description="Disordered" evidence="6">
    <location>
        <begin position="182"/>
        <end position="201"/>
    </location>
</feature>
<evidence type="ECO:0000256" key="5">
    <source>
        <dbReference type="ARBA" id="ARBA00023288"/>
    </source>
</evidence>
<name>A0ABR0MAJ6_GOSAR</name>
<evidence type="ECO:0000313" key="7">
    <source>
        <dbReference type="EMBL" id="KAK5770260.1"/>
    </source>
</evidence>
<feature type="compositionally biased region" description="Basic residues" evidence="6">
    <location>
        <begin position="263"/>
        <end position="275"/>
    </location>
</feature>
<evidence type="ECO:0000256" key="6">
    <source>
        <dbReference type="SAM" id="MobiDB-lite"/>
    </source>
</evidence>
<dbReference type="InterPro" id="IPR001806">
    <property type="entry name" value="Small_GTPase"/>
</dbReference>
<dbReference type="NCBIfam" id="TIGR00231">
    <property type="entry name" value="small_GTP"/>
    <property type="match status" value="1"/>
</dbReference>
<dbReference type="SUPFAM" id="SSF52540">
    <property type="entry name" value="P-loop containing nucleoside triphosphate hydrolases"/>
    <property type="match status" value="1"/>
</dbReference>
<dbReference type="SMART" id="SM00176">
    <property type="entry name" value="RAN"/>
    <property type="match status" value="1"/>
</dbReference>
<evidence type="ECO:0000256" key="1">
    <source>
        <dbReference type="ARBA" id="ARBA00004394"/>
    </source>
</evidence>
<organism evidence="7 8">
    <name type="scientific">Gossypium arboreum</name>
    <name type="common">Tree cotton</name>
    <name type="synonym">Gossypium nanking</name>
    <dbReference type="NCBI Taxonomy" id="29729"/>
    <lineage>
        <taxon>Eukaryota</taxon>
        <taxon>Viridiplantae</taxon>
        <taxon>Streptophyta</taxon>
        <taxon>Embryophyta</taxon>
        <taxon>Tracheophyta</taxon>
        <taxon>Spermatophyta</taxon>
        <taxon>Magnoliopsida</taxon>
        <taxon>eudicotyledons</taxon>
        <taxon>Gunneridae</taxon>
        <taxon>Pentapetalae</taxon>
        <taxon>rosids</taxon>
        <taxon>malvids</taxon>
        <taxon>Malvales</taxon>
        <taxon>Malvaceae</taxon>
        <taxon>Malvoideae</taxon>
        <taxon>Gossypium</taxon>
    </lineage>
</organism>
<comment type="similarity">
    <text evidence="2">Belongs to the small GTPase superfamily. Rab family.</text>
</comment>
<protein>
    <submittedName>
        <fullName evidence="7">Uncharacterized protein</fullName>
    </submittedName>
</protein>
<dbReference type="SMART" id="SM00174">
    <property type="entry name" value="RHO"/>
    <property type="match status" value="1"/>
</dbReference>
<dbReference type="InterPro" id="IPR027417">
    <property type="entry name" value="P-loop_NTPase"/>
</dbReference>
<reference evidence="7 8" key="1">
    <citation type="submission" date="2023-03" db="EMBL/GenBank/DDBJ databases">
        <title>WGS of Gossypium arboreum.</title>
        <authorList>
            <person name="Yu D."/>
        </authorList>
    </citation>
    <scope>NUCLEOTIDE SEQUENCE [LARGE SCALE GENOMIC DNA]</scope>
    <source>
        <tissue evidence="7">Leaf</tissue>
    </source>
</reference>
<dbReference type="PROSITE" id="PS51421">
    <property type="entry name" value="RAS"/>
    <property type="match status" value="1"/>
</dbReference>
<evidence type="ECO:0000256" key="2">
    <source>
        <dbReference type="ARBA" id="ARBA00006270"/>
    </source>
</evidence>
<proteinExistence type="inferred from homology"/>
<gene>
    <name evidence="7" type="ORF">PVK06_046410</name>
</gene>
<evidence type="ECO:0000313" key="8">
    <source>
        <dbReference type="Proteomes" id="UP001358586"/>
    </source>
</evidence>
<dbReference type="InterPro" id="IPR050305">
    <property type="entry name" value="Small_GTPase_Rab"/>
</dbReference>
<evidence type="ECO:0000256" key="3">
    <source>
        <dbReference type="ARBA" id="ARBA00022741"/>
    </source>
</evidence>
<dbReference type="PROSITE" id="PS51420">
    <property type="entry name" value="RHO"/>
    <property type="match status" value="1"/>
</dbReference>
<sequence length="660" mass="73824">MGAPPARARADYDYLIKLLLIGDSGVGKSCLLLRFSDGSFTTSFITTIGIDFKIRTIELDGKRVKLQIWDTAGQERFRTITTAYYRGAMGILLVYDVTDESSFNNIRNWIRNIEQHASDNVNKILVGNKADMDESKRAVPTSKGQALADEYGIKFFETSAKTNLNVEEVFFSIATDIKQRLTESDNKAEPTGLKINKQDSAAASQAAQKLEIWRGINPERGISLVDQELRILYLQLSPFSFHLISSVFIMNRNGQQPGEPARRGRGGGHPPRRRGPRVEHQQQQRPAGDPRPRAPTGPPRPAFLQTGNTPQRNDPLWTTGVAGAELVPDHDVQYVYSSLEALPHVTSVLSGAYSASAPAFARCVPESAFAYYAAVCCWFRVVHLQKGNSLFLSRDEERFVEQVSALQLRLPLLLAHYLSGVGNTRVPSGRDIRFRLPNRPPLVRTQNTPGWFGRVSPETQGWYSSYPCLAVYASKVLADLDPDHAFPSQRQFLEDCKVFADEPFESANLSFCLNLNLLYAVQNELDAARGMKTSPLPTLLLGSQAQLGRVFFEDELAAIANKAAVFKCAYKLPAEISFAATAFCYRVVHDTDQLNEMLVDPPWVVWRFCVGQRENTSYEYAIRANQWRDYEPSFLNLSAITTTSYLLKARLQAFERALLG</sequence>
<dbReference type="SMART" id="SM00173">
    <property type="entry name" value="RAS"/>
    <property type="match status" value="1"/>
</dbReference>
<dbReference type="InterPro" id="IPR005225">
    <property type="entry name" value="Small_GTP-bd"/>
</dbReference>
<keyword evidence="5" id="KW-0449">Lipoprotein</keyword>
<evidence type="ECO:0000256" key="4">
    <source>
        <dbReference type="ARBA" id="ARBA00023134"/>
    </source>
</evidence>
<dbReference type="SMART" id="SM00175">
    <property type="entry name" value="RAB"/>
    <property type="match status" value="1"/>
</dbReference>
<dbReference type="PRINTS" id="PR00449">
    <property type="entry name" value="RASTRNSFRMNG"/>
</dbReference>
<feature type="compositionally biased region" description="Basic and acidic residues" evidence="6">
    <location>
        <begin position="276"/>
        <end position="292"/>
    </location>
</feature>
<comment type="subcellular location">
    <subcellularLocation>
        <location evidence="1">Golgi apparatus membrane</location>
    </subcellularLocation>
</comment>
<keyword evidence="4" id="KW-0342">GTP-binding</keyword>
<dbReference type="EMBL" id="JARKNE010000013">
    <property type="protein sequence ID" value="KAK5770260.1"/>
    <property type="molecule type" value="Genomic_DNA"/>
</dbReference>
<dbReference type="PANTHER" id="PTHR47980">
    <property type="entry name" value="LD44762P"/>
    <property type="match status" value="1"/>
</dbReference>
<comment type="caution">
    <text evidence="7">The sequence shown here is derived from an EMBL/GenBank/DDBJ whole genome shotgun (WGS) entry which is preliminary data.</text>
</comment>
<keyword evidence="8" id="KW-1185">Reference proteome</keyword>
<feature type="region of interest" description="Disordered" evidence="6">
    <location>
        <begin position="254"/>
        <end position="314"/>
    </location>
</feature>
<dbReference type="Proteomes" id="UP001358586">
    <property type="component" value="Chromosome 13"/>
</dbReference>
<keyword evidence="3" id="KW-0547">Nucleotide-binding</keyword>
<dbReference type="Gene3D" id="3.40.50.300">
    <property type="entry name" value="P-loop containing nucleotide triphosphate hydrolases"/>
    <property type="match status" value="1"/>
</dbReference>
<dbReference type="CDD" id="cd01867">
    <property type="entry name" value="Rab8_Rab10_Rab13_like"/>
    <property type="match status" value="1"/>
</dbReference>
<dbReference type="Pfam" id="PF00071">
    <property type="entry name" value="Ras"/>
    <property type="match status" value="1"/>
</dbReference>
<dbReference type="SMART" id="SM00177">
    <property type="entry name" value="ARF"/>
    <property type="match status" value="1"/>
</dbReference>
<dbReference type="PROSITE" id="PS51419">
    <property type="entry name" value="RAB"/>
    <property type="match status" value="1"/>
</dbReference>